<gene>
    <name evidence="7" type="ORF">BHK69_18445</name>
</gene>
<evidence type="ECO:0000256" key="5">
    <source>
        <dbReference type="ARBA" id="ARBA00023136"/>
    </source>
</evidence>
<feature type="transmembrane region" description="Helical" evidence="6">
    <location>
        <begin position="375"/>
        <end position="394"/>
    </location>
</feature>
<feature type="transmembrane region" description="Helical" evidence="6">
    <location>
        <begin position="129"/>
        <end position="149"/>
    </location>
</feature>
<dbReference type="PANTHER" id="PTHR30250">
    <property type="entry name" value="PST FAMILY PREDICTED COLANIC ACID TRANSPORTER"/>
    <property type="match status" value="1"/>
</dbReference>
<feature type="transmembrane region" description="Helical" evidence="6">
    <location>
        <begin position="99"/>
        <end position="123"/>
    </location>
</feature>
<feature type="transmembrane region" description="Helical" evidence="6">
    <location>
        <begin position="233"/>
        <end position="256"/>
    </location>
</feature>
<keyword evidence="5 6" id="KW-0472">Membrane</keyword>
<keyword evidence="3 6" id="KW-0812">Transmembrane</keyword>
<keyword evidence="8" id="KW-1185">Reference proteome</keyword>
<keyword evidence="2" id="KW-1003">Cell membrane</keyword>
<dbReference type="InterPro" id="IPR050833">
    <property type="entry name" value="Poly_Biosynth_Transport"/>
</dbReference>
<evidence type="ECO:0000313" key="7">
    <source>
        <dbReference type="EMBL" id="AOO82156.1"/>
    </source>
</evidence>
<dbReference type="PANTHER" id="PTHR30250:SF11">
    <property type="entry name" value="O-ANTIGEN TRANSPORTER-RELATED"/>
    <property type="match status" value="1"/>
</dbReference>
<evidence type="ECO:0000256" key="1">
    <source>
        <dbReference type="ARBA" id="ARBA00004651"/>
    </source>
</evidence>
<evidence type="ECO:0000256" key="6">
    <source>
        <dbReference type="SAM" id="Phobius"/>
    </source>
</evidence>
<feature type="transmembrane region" description="Helical" evidence="6">
    <location>
        <begin position="56"/>
        <end position="78"/>
    </location>
</feature>
<dbReference type="InterPro" id="IPR002797">
    <property type="entry name" value="Polysacc_synth"/>
</dbReference>
<dbReference type="AlphaFoldDB" id="A0A1D7U459"/>
<sequence length="449" mass="47419">MALEQDMPGGQVLSGVKARFRPILGPVLSFGDQALSSACNFLTTILLARALGLEAFGVYTMVWLALYFAMSLQLGLIVSPMMSIGAKEEGAEAQAYYTVVFLHQAGYVAVATLAIFAVLTFAAGAVPPLAGLALPGAIAAAAYLTQDFLRRYLFARRRPAGILVIDTVNQALKLGALAALWHAGLISVANALWAVAGAAAVSAICGLCMSGPFRWKPEVFTEITGRQWRSARWLVLTGSVQWVLNYSGLLVTAGLFGPKILGALRAAQSLLAVLNVVREALDNIVPPLAGKAFAEGGLPGLRQTLGRAMLFAVLTGASAVIGLGLFGPWLLHRLYGGEILEFDWVIVWYAFAFPMALMTQALGCAFRALERTRPIFLATFVGGCFNLLAVYPAAVAFGVAGLIAVTLLSELTVVIVLAIQVVRVPDLLAGKPHERTRSAGGRAVAVPLP</sequence>
<keyword evidence="4 6" id="KW-1133">Transmembrane helix</keyword>
<evidence type="ECO:0000256" key="3">
    <source>
        <dbReference type="ARBA" id="ARBA00022692"/>
    </source>
</evidence>
<feature type="transmembrane region" description="Helical" evidence="6">
    <location>
        <begin position="191"/>
        <end position="213"/>
    </location>
</feature>
<evidence type="ECO:0000313" key="8">
    <source>
        <dbReference type="Proteomes" id="UP000094969"/>
    </source>
</evidence>
<dbReference type="Proteomes" id="UP000094969">
    <property type="component" value="Chromosome"/>
</dbReference>
<evidence type="ECO:0000256" key="2">
    <source>
        <dbReference type="ARBA" id="ARBA00022475"/>
    </source>
</evidence>
<dbReference type="STRING" id="1526658.BHK69_18445"/>
<feature type="transmembrane region" description="Helical" evidence="6">
    <location>
        <begin position="346"/>
        <end position="368"/>
    </location>
</feature>
<evidence type="ECO:0000256" key="4">
    <source>
        <dbReference type="ARBA" id="ARBA00022989"/>
    </source>
</evidence>
<evidence type="ECO:0008006" key="9">
    <source>
        <dbReference type="Google" id="ProtNLM"/>
    </source>
</evidence>
<reference evidence="7 8" key="1">
    <citation type="journal article" date="2015" name="Antonie Van Leeuwenhoek">
        <title>Bosea vaviloviae sp. nov., a new species of slow-growing rhizobia isolated from nodules of the relict species Vavilovia formosa (Stev.) Fed.</title>
        <authorList>
            <person name="Safronova V.I."/>
            <person name="Kuznetsova I.G."/>
            <person name="Sazanova A.L."/>
            <person name="Kimeklis A.K."/>
            <person name="Belimov A.A."/>
            <person name="Andronov E.E."/>
            <person name="Pinaev A.G."/>
            <person name="Chizhevskaya E.P."/>
            <person name="Pukhaev A.R."/>
            <person name="Popov K.P."/>
            <person name="Willems A."/>
            <person name="Tikhonovich I.A."/>
        </authorList>
    </citation>
    <scope>NUCLEOTIDE SEQUENCE [LARGE SCALE GENOMIC DNA]</scope>
    <source>
        <strain evidence="7 8">Vaf18</strain>
    </source>
</reference>
<accession>A0A1D7U459</accession>
<feature type="transmembrane region" description="Helical" evidence="6">
    <location>
        <begin position="308"/>
        <end position="326"/>
    </location>
</feature>
<dbReference type="KEGG" id="bvv:BHK69_18445"/>
<comment type="subcellular location">
    <subcellularLocation>
        <location evidence="1">Cell membrane</location>
        <topology evidence="1">Multi-pass membrane protein</topology>
    </subcellularLocation>
</comment>
<organism evidence="7 8">
    <name type="scientific">Bosea vaviloviae</name>
    <dbReference type="NCBI Taxonomy" id="1526658"/>
    <lineage>
        <taxon>Bacteria</taxon>
        <taxon>Pseudomonadati</taxon>
        <taxon>Pseudomonadota</taxon>
        <taxon>Alphaproteobacteria</taxon>
        <taxon>Hyphomicrobiales</taxon>
        <taxon>Boseaceae</taxon>
        <taxon>Bosea</taxon>
    </lineage>
</organism>
<protein>
    <recommendedName>
        <fullName evidence="9">Polysaccharide biosynthesis protein C-terminal domain-containing protein</fullName>
    </recommendedName>
</protein>
<feature type="transmembrane region" description="Helical" evidence="6">
    <location>
        <begin position="400"/>
        <end position="422"/>
    </location>
</feature>
<name>A0A1D7U459_9HYPH</name>
<dbReference type="GO" id="GO:0005886">
    <property type="term" value="C:plasma membrane"/>
    <property type="evidence" value="ECO:0007669"/>
    <property type="project" value="UniProtKB-SubCell"/>
</dbReference>
<proteinExistence type="predicted"/>
<dbReference type="EMBL" id="CP017147">
    <property type="protein sequence ID" value="AOO82156.1"/>
    <property type="molecule type" value="Genomic_DNA"/>
</dbReference>
<dbReference type="Pfam" id="PF01943">
    <property type="entry name" value="Polysacc_synt"/>
    <property type="match status" value="1"/>
</dbReference>